<evidence type="ECO:0000259" key="7">
    <source>
        <dbReference type="Pfam" id="PF00171"/>
    </source>
</evidence>
<comment type="caution">
    <text evidence="8">The sequence shown here is derived from an EMBL/GenBank/DDBJ whole genome shotgun (WGS) entry which is preliminary data.</text>
</comment>
<dbReference type="EMBL" id="BAABIM010000001">
    <property type="protein sequence ID" value="GAA4675533.1"/>
    <property type="molecule type" value="Genomic_DNA"/>
</dbReference>
<feature type="active site" evidence="5">
    <location>
        <position position="251"/>
    </location>
</feature>
<accession>A0ABP8W0A1</accession>
<feature type="domain" description="Aldehyde dehydrogenase" evidence="7">
    <location>
        <begin position="13"/>
        <end position="484"/>
    </location>
</feature>
<dbReference type="PROSITE" id="PS00687">
    <property type="entry name" value="ALDEHYDE_DEHYDR_GLU"/>
    <property type="match status" value="1"/>
</dbReference>
<dbReference type="SUPFAM" id="SSF53720">
    <property type="entry name" value="ALDH-like"/>
    <property type="match status" value="1"/>
</dbReference>
<evidence type="ECO:0000256" key="2">
    <source>
        <dbReference type="ARBA" id="ARBA00023002"/>
    </source>
</evidence>
<dbReference type="PANTHER" id="PTHR43860">
    <property type="entry name" value="BETAINE ALDEHYDE DEHYDROGENASE"/>
    <property type="match status" value="1"/>
</dbReference>
<dbReference type="Gene3D" id="3.40.309.10">
    <property type="entry name" value="Aldehyde Dehydrogenase, Chain A, domain 2"/>
    <property type="match status" value="1"/>
</dbReference>
<evidence type="ECO:0000256" key="6">
    <source>
        <dbReference type="RuleBase" id="RU003345"/>
    </source>
</evidence>
<dbReference type="InterPro" id="IPR015590">
    <property type="entry name" value="Aldehyde_DH_dom"/>
</dbReference>
<sequence>MADTGRMYIDGEWRDAADGATREVRCPADGSLVATVAEGSESDALDAVRAARRAFDDGPWPHTPSPERAALLHRLADRLVAEKEQVARLESLDTGKRLVESRIDVDDVVGVFRHYAGLAQADAGRMVDTGMPDVVSRVVHEPVGVCSLITPWNFPLLQTSWKVAPALAAGCTFVLKPSELTPSTAVWLVEALTAEGLPAGVANLVLGAGDRVGPALTEAPEVDLVSFTGGLVTGRRIMAAAAPTVKRVALELGGKNPNVVFADADLEAAIDNALTAIFLDSGQVCSAGARLIVEDSVHDEVVDELVRRAGRIRLGGPFDERAETGPLISARHREKVEAYVAAGIAEGAVLRAGGERPTGEGWDDGFYYPPTILDDCSADMSCVQDESFGPVLTVETFTGEDAEALEQAAVSLANDTIYGLAGAVWTRDAGRAERVAARLRHGTVWINDYHPYVPQAEWGGYKQSGVGRELGLAGLAEYRETKHVWHNTRPAPAGWFRDGAAEAEAGGQGA</sequence>
<dbReference type="Pfam" id="PF00171">
    <property type="entry name" value="Aldedh"/>
    <property type="match status" value="1"/>
</dbReference>
<dbReference type="InterPro" id="IPR029510">
    <property type="entry name" value="Ald_DH_CS_GLU"/>
</dbReference>
<evidence type="ECO:0000313" key="8">
    <source>
        <dbReference type="EMBL" id="GAA4675533.1"/>
    </source>
</evidence>
<comment type="pathway">
    <text evidence="4">Amine and polyamine biosynthesis; betaine biosynthesis via choline pathway; betaine from betaine aldehyde: step 1/1.</text>
</comment>
<proteinExistence type="inferred from homology"/>
<dbReference type="InterPro" id="IPR016162">
    <property type="entry name" value="Ald_DH_N"/>
</dbReference>
<dbReference type="InterPro" id="IPR016160">
    <property type="entry name" value="Ald_DH_CS_CYS"/>
</dbReference>
<protein>
    <submittedName>
        <fullName evidence="8">Aldehyde dehydrogenase family protein</fullName>
    </submittedName>
</protein>
<reference evidence="9" key="1">
    <citation type="journal article" date="2019" name="Int. J. Syst. Evol. Microbiol.">
        <title>The Global Catalogue of Microorganisms (GCM) 10K type strain sequencing project: providing services to taxonomists for standard genome sequencing and annotation.</title>
        <authorList>
            <consortium name="The Broad Institute Genomics Platform"/>
            <consortium name="The Broad Institute Genome Sequencing Center for Infectious Disease"/>
            <person name="Wu L."/>
            <person name="Ma J."/>
        </authorList>
    </citation>
    <scope>NUCLEOTIDE SEQUENCE [LARGE SCALE GENOMIC DNA]</scope>
    <source>
        <strain evidence="9">JCM 18127</strain>
    </source>
</reference>
<evidence type="ECO:0000256" key="5">
    <source>
        <dbReference type="PROSITE-ProRule" id="PRU10007"/>
    </source>
</evidence>
<dbReference type="PROSITE" id="PS00070">
    <property type="entry name" value="ALDEHYDE_DEHYDR_CYS"/>
    <property type="match status" value="1"/>
</dbReference>
<comment type="similarity">
    <text evidence="1 6">Belongs to the aldehyde dehydrogenase family.</text>
</comment>
<evidence type="ECO:0000256" key="3">
    <source>
        <dbReference type="ARBA" id="ARBA00023027"/>
    </source>
</evidence>
<dbReference type="Proteomes" id="UP001500621">
    <property type="component" value="Unassembled WGS sequence"/>
</dbReference>
<evidence type="ECO:0000256" key="4">
    <source>
        <dbReference type="ARBA" id="ARBA00037921"/>
    </source>
</evidence>
<keyword evidence="9" id="KW-1185">Reference proteome</keyword>
<evidence type="ECO:0000256" key="1">
    <source>
        <dbReference type="ARBA" id="ARBA00009986"/>
    </source>
</evidence>
<gene>
    <name evidence="8" type="ORF">GCM10023226_10870</name>
</gene>
<evidence type="ECO:0000313" key="9">
    <source>
        <dbReference type="Proteomes" id="UP001500621"/>
    </source>
</evidence>
<dbReference type="RefSeq" id="WP_345263418.1">
    <property type="nucleotide sequence ID" value="NZ_BAABIM010000001.1"/>
</dbReference>
<dbReference type="PANTHER" id="PTHR43860:SF2">
    <property type="entry name" value="BETAINE ALDEHYDE DEHYDROGENASE-RELATED"/>
    <property type="match status" value="1"/>
</dbReference>
<organism evidence="8 9">
    <name type="scientific">Nocardioides nanhaiensis</name>
    <dbReference type="NCBI Taxonomy" id="1476871"/>
    <lineage>
        <taxon>Bacteria</taxon>
        <taxon>Bacillati</taxon>
        <taxon>Actinomycetota</taxon>
        <taxon>Actinomycetes</taxon>
        <taxon>Propionibacteriales</taxon>
        <taxon>Nocardioidaceae</taxon>
        <taxon>Nocardioides</taxon>
    </lineage>
</organism>
<dbReference type="Gene3D" id="3.40.605.10">
    <property type="entry name" value="Aldehyde Dehydrogenase, Chain A, domain 1"/>
    <property type="match status" value="1"/>
</dbReference>
<keyword evidence="3" id="KW-0520">NAD</keyword>
<dbReference type="InterPro" id="IPR016161">
    <property type="entry name" value="Ald_DH/histidinol_DH"/>
</dbReference>
<keyword evidence="2 6" id="KW-0560">Oxidoreductase</keyword>
<dbReference type="InterPro" id="IPR016163">
    <property type="entry name" value="Ald_DH_C"/>
</dbReference>
<name>A0ABP8W0A1_9ACTN</name>